<accession>U5VNK6</accession>
<sequence>MFATIKSLIPEPRQADQPRHYVGRHRQPETIAARATVAVIPAPSPAPEATLAPAPPATPAVDEPGGDKS</sequence>
<dbReference type="OrthoDB" id="3403722at2"/>
<organism evidence="2 3">
    <name type="scientific">Actinoplanes friuliensis DSM 7358</name>
    <dbReference type="NCBI Taxonomy" id="1246995"/>
    <lineage>
        <taxon>Bacteria</taxon>
        <taxon>Bacillati</taxon>
        <taxon>Actinomycetota</taxon>
        <taxon>Actinomycetes</taxon>
        <taxon>Micromonosporales</taxon>
        <taxon>Micromonosporaceae</taxon>
        <taxon>Actinoplanes</taxon>
    </lineage>
</organism>
<name>U5VNK6_9ACTN</name>
<dbReference type="KEGG" id="afs:AFR_00425"/>
<dbReference type="Proteomes" id="UP000017746">
    <property type="component" value="Chromosome"/>
</dbReference>
<proteinExistence type="predicted"/>
<dbReference type="EMBL" id="CP006272">
    <property type="protein sequence ID" value="AGZ38374.1"/>
    <property type="molecule type" value="Genomic_DNA"/>
</dbReference>
<keyword evidence="3" id="KW-1185">Reference proteome</keyword>
<evidence type="ECO:0000256" key="1">
    <source>
        <dbReference type="SAM" id="MobiDB-lite"/>
    </source>
</evidence>
<evidence type="ECO:0000313" key="2">
    <source>
        <dbReference type="EMBL" id="AGZ38374.1"/>
    </source>
</evidence>
<feature type="region of interest" description="Disordered" evidence="1">
    <location>
        <begin position="42"/>
        <end position="69"/>
    </location>
</feature>
<dbReference type="RefSeq" id="WP_023357318.1">
    <property type="nucleotide sequence ID" value="NC_022657.1"/>
</dbReference>
<feature type="region of interest" description="Disordered" evidence="1">
    <location>
        <begin position="1"/>
        <end position="21"/>
    </location>
</feature>
<evidence type="ECO:0000313" key="3">
    <source>
        <dbReference type="Proteomes" id="UP000017746"/>
    </source>
</evidence>
<dbReference type="HOGENOM" id="CLU_2766527_0_0_11"/>
<dbReference type="AlphaFoldDB" id="U5VNK6"/>
<protein>
    <submittedName>
        <fullName evidence="2">Uncharacterized protein</fullName>
    </submittedName>
</protein>
<dbReference type="PATRIC" id="fig|1246995.3.peg.87"/>
<gene>
    <name evidence="2" type="ORF">AFR_00425</name>
</gene>
<reference evidence="2 3" key="1">
    <citation type="journal article" date="2014" name="J. Biotechnol.">
        <title>Complete genome sequence of the actinobacterium Actinoplanes friuliensis HAG 010964, producer of the lipopeptide antibiotic friulimycin.</title>
        <authorList>
            <person name="Ruckert C."/>
            <person name="Szczepanowski R."/>
            <person name="Albersmeier A."/>
            <person name="Goesmann A."/>
            <person name="Fischer N."/>
            <person name="Steinkamper A."/>
            <person name="Puhler A."/>
            <person name="Biener R."/>
            <person name="Schwartz D."/>
            <person name="Kalinowski J."/>
        </authorList>
    </citation>
    <scope>NUCLEOTIDE SEQUENCE [LARGE SCALE GENOMIC DNA]</scope>
    <source>
        <strain evidence="2 3">DSM 7358</strain>
    </source>
</reference>